<organism evidence="2 3">
    <name type="scientific">Nelumbo nucifera</name>
    <name type="common">Sacred lotus</name>
    <dbReference type="NCBI Taxonomy" id="4432"/>
    <lineage>
        <taxon>Eukaryota</taxon>
        <taxon>Viridiplantae</taxon>
        <taxon>Streptophyta</taxon>
        <taxon>Embryophyta</taxon>
        <taxon>Tracheophyta</taxon>
        <taxon>Spermatophyta</taxon>
        <taxon>Magnoliopsida</taxon>
        <taxon>Proteales</taxon>
        <taxon>Nelumbonaceae</taxon>
        <taxon>Nelumbo</taxon>
    </lineage>
</organism>
<protein>
    <submittedName>
        <fullName evidence="2">Uncharacterized protein</fullName>
    </submittedName>
</protein>
<dbReference type="PANTHER" id="PTHR38221:SF1">
    <property type="entry name" value="OVULE PROTEIN"/>
    <property type="match status" value="1"/>
</dbReference>
<keyword evidence="3" id="KW-1185">Reference proteome</keyword>
<feature type="region of interest" description="Disordered" evidence="1">
    <location>
        <begin position="337"/>
        <end position="360"/>
    </location>
</feature>
<comment type="caution">
    <text evidence="2">The sequence shown here is derived from an EMBL/GenBank/DDBJ whole genome shotgun (WGS) entry which is preliminary data.</text>
</comment>
<reference evidence="2 3" key="1">
    <citation type="journal article" date="2020" name="Mol. Biol. Evol.">
        <title>Distinct Expression and Methylation Patterns for Genes with Different Fates following a Single Whole-Genome Duplication in Flowering Plants.</title>
        <authorList>
            <person name="Shi T."/>
            <person name="Rahmani R.S."/>
            <person name="Gugger P.F."/>
            <person name="Wang M."/>
            <person name="Li H."/>
            <person name="Zhang Y."/>
            <person name="Li Z."/>
            <person name="Wang Q."/>
            <person name="Van de Peer Y."/>
            <person name="Marchal K."/>
            <person name="Chen J."/>
        </authorList>
    </citation>
    <scope>NUCLEOTIDE SEQUENCE [LARGE SCALE GENOMIC DNA]</scope>
    <source>
        <tissue evidence="2">Leaf</tissue>
    </source>
</reference>
<dbReference type="Proteomes" id="UP000607653">
    <property type="component" value="Unassembled WGS sequence"/>
</dbReference>
<feature type="compositionally biased region" description="Basic and acidic residues" evidence="1">
    <location>
        <begin position="222"/>
        <end position="232"/>
    </location>
</feature>
<dbReference type="AlphaFoldDB" id="A0A823A0D8"/>
<dbReference type="PANTHER" id="PTHR38221">
    <property type="entry name" value="BNAA04G14260D PROTEIN"/>
    <property type="match status" value="1"/>
</dbReference>
<gene>
    <name evidence="2" type="ORF">HUJ06_017585</name>
</gene>
<accession>A0A823A0D8</accession>
<evidence type="ECO:0000313" key="2">
    <source>
        <dbReference type="EMBL" id="DAD47648.1"/>
    </source>
</evidence>
<dbReference type="EMBL" id="DUZY01000008">
    <property type="protein sequence ID" value="DAD47648.1"/>
    <property type="molecule type" value="Genomic_DNA"/>
</dbReference>
<evidence type="ECO:0000256" key="1">
    <source>
        <dbReference type="SAM" id="MobiDB-lite"/>
    </source>
</evidence>
<name>A0A823A0D8_NELNU</name>
<evidence type="ECO:0000313" key="3">
    <source>
        <dbReference type="Proteomes" id="UP000607653"/>
    </source>
</evidence>
<proteinExistence type="predicted"/>
<sequence length="386" mass="42471">MDSDDDPLAWIVRECKYSSSQEDCLRYCQFYGESQEDLVFFSSGELAQPDDRIPVSSTEILICSVPESSSNKDVPPEDDFQTPPEESLFVSSGAQRRVDLDNNVDLGTDPVDVDCAINVVKEDGCTGLIGTVDLGKHNDLGFSQEKSPSCTRLASPRTVDINNAVAPAEVLSSALPGEVYNNESKRIRLWKEKSPAEEDSGFSKSKGELLGDLPSNQDFEADVGRVEEEPGEHCSSVSKRSRDFVDNSEPAYEANDDANTSHGIAKEASSDHLQSGSLVKKKLELSNTLVHFVQQFCIDKVQEESPWKLAENDLDSAANTRKNIGIDETHAAEACADDAKDDSISKNTNNLEKGKDRSLENADIMEIAKQRGMTFPPPRWWPPKGF</sequence>
<feature type="region of interest" description="Disordered" evidence="1">
    <location>
        <begin position="191"/>
        <end position="259"/>
    </location>
</feature>